<dbReference type="InterPro" id="IPR007110">
    <property type="entry name" value="Ig-like_dom"/>
</dbReference>
<evidence type="ECO:0000259" key="12">
    <source>
        <dbReference type="PROSITE" id="PS50003"/>
    </source>
</evidence>
<dbReference type="InterPro" id="IPR035899">
    <property type="entry name" value="DBL_dom_sf"/>
</dbReference>
<dbReference type="InterPro" id="IPR036028">
    <property type="entry name" value="SH3-like_dom_sf"/>
</dbReference>
<keyword evidence="7 9" id="KW-0067">ATP-binding</keyword>
<dbReference type="Pfam" id="PF07679">
    <property type="entry name" value="I-set"/>
    <property type="match status" value="1"/>
</dbReference>
<accession>H3B3H9</accession>
<keyword evidence="6 9" id="KW-0547">Nucleotide-binding</keyword>
<evidence type="ECO:0000256" key="2">
    <source>
        <dbReference type="ARBA" id="ARBA00006692"/>
    </source>
</evidence>
<dbReference type="Gene3D" id="1.10.510.10">
    <property type="entry name" value="Transferase(Phosphotransferase) domain 1"/>
    <property type="match status" value="1"/>
</dbReference>
<evidence type="ECO:0000259" key="14">
    <source>
        <dbReference type="PROSITE" id="PS50011"/>
    </source>
</evidence>
<dbReference type="SUPFAM" id="SSF48065">
    <property type="entry name" value="DBL homology domain (DH-domain)"/>
    <property type="match status" value="1"/>
</dbReference>
<sequence length="1311" mass="147650">SVASLQPQQSMTSIPSSPGPKRSGNTLKKWLTSPVRRLSSNSSVKKLPNKSKKGRDGRKTFDPESPKPGENENASQESADEKGRKDGLISSTLPSSGMQSGGEDEPDEESHTPLPPPMKIIENDSTQEEMVESKSSSLLAARQSSAEVPSAADLVSAIEKLVKSKMWRLTDDRKNILIGSFDATNPSLALTQRDLQSGSSASLRKSEEEKKAKALRGRMFVLNELVNTEKDYVRDLGIIVEGFMKKIKERGIPEDMEGKDKIVFGNIHQIYDWHRDFFQGELEKCLQEHERLAQLFIKHERRLHMYVLYCQNKPKSEYIVAEYDEYFEEVKLEINQRLNISDFLIKPIQRITKYQLLLKDFLKNTEKAGLDCSDIEKAVELMCLVPKRCNDMMNLGRLQGFEGKLTAQGKLLQQDTFYVTEQDSGVLSRSKERRVFLFEQMVIFSELLRKGSSTPGYQFKKSIKMSYLNMEENVENDPCKFTLTSRGSCERVTLQAANPEIKQAWVQDITQVLDTQRNFLNGFFSPLKKKKNDAGKMGQYTENASDWAEIQACGDANFPSFSGARQGVLLSLTAILALRRGTQRPQSILSLSSQREDFDSILSTTDLKGGGQKSLQTNMEVNTLTEYLASYSSVKERDTRYTRHIFGLKHKSLTGSFPFKDAVLNHENDMVIARLRCPFTSVVFCAAAGTVLEKYPSSSKPLQDGICYPMNVDPPVCPKWDSSVVSSSLSKKKKRENSQRNSLVQQAVEKTVFFRQNYFNEMGRCNGTSSMIAVQSYYAVKENEICINQGEVVQVLAVNQQNMFLVYRPANDHSPAAEGWIPGYVLGPLTKPSTDENDGSIKKSCSWHTLRMRKRVDKESSGKNETKVENGPRKPKDIKVPVKLLEPNVLYTVAPEFLVPLVDVTCVFGETVTLSCKACGRPKPTITWKGPDQTVLTNSNRCTISVSSYGHAAALRILGTLRTRDGWLACLSSNYLQVVSTSSGYRYVCSTMDGSSIPWKENFESVYAELSEIGRGRFSIVKKCVQKATRKEVAAKFISKKMKRKEQAAHEAAILQHLQHPQYLTIHDTYESATSYVLVLELLEDGRLLDYLMNHDELMEEKVAFYVRDILEALQYLHNCRVAHLDIKPENVLVNFRVPVPRVKLIDLGEAVQITVNCYVHQLLGNPEFAAPEVIQGSPVSLGTDIWSTGILTYVMLSGVSPFLDESFEETCMNICGLDFSFPDEYFCGVSHAARDFVRVVLQGDFRRRPTAATCLQHPWLQPHNGGYSKIPLDTSRLASFIERRKHQNDARPITNFKSLVAKSRRVLMKA</sequence>
<evidence type="ECO:0000256" key="5">
    <source>
        <dbReference type="ARBA" id="ARBA00022658"/>
    </source>
</evidence>
<comment type="similarity">
    <text evidence="2">Belongs to the protein kinase superfamily. CAMK Ser/Thr protein kinase family.</text>
</comment>
<keyword evidence="5" id="KW-0344">Guanine-nucleotide releasing factor</keyword>
<dbReference type="EMBL" id="AFYH01086869">
    <property type="status" value="NOT_ANNOTATED_CDS"/>
    <property type="molecule type" value="Genomic_DNA"/>
</dbReference>
<dbReference type="SMART" id="SM00220">
    <property type="entry name" value="S_TKc"/>
    <property type="match status" value="1"/>
</dbReference>
<dbReference type="InterPro" id="IPR001452">
    <property type="entry name" value="SH3_domain"/>
</dbReference>
<evidence type="ECO:0000259" key="13">
    <source>
        <dbReference type="PROSITE" id="PS50010"/>
    </source>
</evidence>
<dbReference type="Pfam" id="PF22697">
    <property type="entry name" value="SOS1_NGEF_PH"/>
    <property type="match status" value="1"/>
</dbReference>
<dbReference type="CDD" id="cd11853">
    <property type="entry name" value="SH3_Kalirin_2"/>
    <property type="match status" value="1"/>
</dbReference>
<dbReference type="FunFam" id="2.30.30.40:FF:000038">
    <property type="entry name" value="kalirin isoform X1"/>
    <property type="match status" value="1"/>
</dbReference>
<feature type="compositionally biased region" description="Polar residues" evidence="10">
    <location>
        <begin position="89"/>
        <end position="98"/>
    </location>
</feature>
<dbReference type="PROSITE" id="PS50010">
    <property type="entry name" value="DH_2"/>
    <property type="match status" value="1"/>
</dbReference>
<evidence type="ECO:0000256" key="4">
    <source>
        <dbReference type="ARBA" id="ARBA00022490"/>
    </source>
</evidence>
<dbReference type="SMART" id="SM00233">
    <property type="entry name" value="PH"/>
    <property type="match status" value="1"/>
</dbReference>
<evidence type="ECO:0000256" key="8">
    <source>
        <dbReference type="PROSITE-ProRule" id="PRU00192"/>
    </source>
</evidence>
<dbReference type="Pfam" id="PF23587">
    <property type="entry name" value="SH3_KALRN"/>
    <property type="match status" value="1"/>
</dbReference>
<evidence type="ECO:0000256" key="9">
    <source>
        <dbReference type="PROSITE-ProRule" id="PRU10141"/>
    </source>
</evidence>
<dbReference type="EMBL" id="AFYH01086868">
    <property type="status" value="NOT_ANNOTATED_CDS"/>
    <property type="molecule type" value="Genomic_DNA"/>
</dbReference>
<dbReference type="InterPro" id="IPR008271">
    <property type="entry name" value="Ser/Thr_kinase_AS"/>
</dbReference>
<dbReference type="Bgee" id="ENSLACG00000014495">
    <property type="expression patterns" value="Expressed in pectoral fin and 3 other cell types or tissues"/>
</dbReference>
<dbReference type="EMBL" id="AFYH01086865">
    <property type="status" value="NOT_ANNOTATED_CDS"/>
    <property type="molecule type" value="Genomic_DNA"/>
</dbReference>
<evidence type="ECO:0000313" key="16">
    <source>
        <dbReference type="Ensembl" id="ENSLACP00000016450.1"/>
    </source>
</evidence>
<feature type="compositionally biased region" description="Polar residues" evidence="10">
    <location>
        <begin position="1"/>
        <end position="16"/>
    </location>
</feature>
<dbReference type="STRING" id="7897.ENSLACP00000016450"/>
<reference evidence="16" key="3">
    <citation type="submission" date="2025-09" db="UniProtKB">
        <authorList>
            <consortium name="Ensembl"/>
        </authorList>
    </citation>
    <scope>IDENTIFICATION</scope>
</reference>
<dbReference type="GO" id="GO:0019898">
    <property type="term" value="C:extrinsic component of membrane"/>
    <property type="evidence" value="ECO:0007669"/>
    <property type="project" value="TreeGrafter"/>
</dbReference>
<feature type="compositionally biased region" description="Basic residues" evidence="10">
    <location>
        <begin position="47"/>
        <end position="56"/>
    </location>
</feature>
<dbReference type="GO" id="GO:0005085">
    <property type="term" value="F:guanyl-nucleotide exchange factor activity"/>
    <property type="evidence" value="ECO:0007669"/>
    <property type="project" value="UniProtKB-KW"/>
</dbReference>
<dbReference type="eggNOG" id="KOG0689">
    <property type="taxonomic scope" value="Eukaryota"/>
</dbReference>
<evidence type="ECO:0000259" key="11">
    <source>
        <dbReference type="PROSITE" id="PS50002"/>
    </source>
</evidence>
<dbReference type="GO" id="GO:0035556">
    <property type="term" value="P:intracellular signal transduction"/>
    <property type="evidence" value="ECO:0007669"/>
    <property type="project" value="TreeGrafter"/>
</dbReference>
<dbReference type="PROSITE" id="PS50003">
    <property type="entry name" value="PH_DOMAIN"/>
    <property type="match status" value="1"/>
</dbReference>
<dbReference type="InterPro" id="IPR047053">
    <property type="entry name" value="Kalirin_TRIO_SH3_2"/>
</dbReference>
<evidence type="ECO:0008006" key="18">
    <source>
        <dbReference type="Google" id="ProtNLM"/>
    </source>
</evidence>
<evidence type="ECO:0000259" key="15">
    <source>
        <dbReference type="PROSITE" id="PS50835"/>
    </source>
</evidence>
<dbReference type="InterPro" id="IPR036179">
    <property type="entry name" value="Ig-like_dom_sf"/>
</dbReference>
<reference evidence="16" key="2">
    <citation type="submission" date="2025-08" db="UniProtKB">
        <authorList>
            <consortium name="Ensembl"/>
        </authorList>
    </citation>
    <scope>IDENTIFICATION</scope>
</reference>
<dbReference type="SUPFAM" id="SSF56112">
    <property type="entry name" value="Protein kinase-like (PK-like)"/>
    <property type="match status" value="1"/>
</dbReference>
<keyword evidence="3 8" id="KW-0728">SH3 domain</keyword>
<feature type="binding site" evidence="9">
    <location>
        <position position="1036"/>
    </location>
    <ligand>
        <name>ATP</name>
        <dbReference type="ChEBI" id="CHEBI:30616"/>
    </ligand>
</feature>
<dbReference type="EMBL" id="AFYH01086874">
    <property type="status" value="NOT_ANNOTATED_CDS"/>
    <property type="molecule type" value="Genomic_DNA"/>
</dbReference>
<dbReference type="Pfam" id="PF00621">
    <property type="entry name" value="RhoGEF"/>
    <property type="match status" value="1"/>
</dbReference>
<name>H3B3H9_LATCH</name>
<dbReference type="EMBL" id="AFYH01086871">
    <property type="status" value="NOT_ANNOTATED_CDS"/>
    <property type="molecule type" value="Genomic_DNA"/>
</dbReference>
<organism evidence="16 17">
    <name type="scientific">Latimeria chalumnae</name>
    <name type="common">Coelacanth</name>
    <dbReference type="NCBI Taxonomy" id="7897"/>
    <lineage>
        <taxon>Eukaryota</taxon>
        <taxon>Metazoa</taxon>
        <taxon>Chordata</taxon>
        <taxon>Craniata</taxon>
        <taxon>Vertebrata</taxon>
        <taxon>Euteleostomi</taxon>
        <taxon>Coelacanthiformes</taxon>
        <taxon>Coelacanthidae</taxon>
        <taxon>Latimeria</taxon>
    </lineage>
</organism>
<dbReference type="InterPro" id="IPR013783">
    <property type="entry name" value="Ig-like_fold"/>
</dbReference>
<dbReference type="FunFam" id="2.60.40.10:FF:000368">
    <property type="entry name" value="kalirin isoform X1"/>
    <property type="match status" value="1"/>
</dbReference>
<evidence type="ECO:0000256" key="3">
    <source>
        <dbReference type="ARBA" id="ARBA00022443"/>
    </source>
</evidence>
<dbReference type="InterPro" id="IPR000219">
    <property type="entry name" value="DH_dom"/>
</dbReference>
<feature type="region of interest" description="Disordered" evidence="10">
    <location>
        <begin position="854"/>
        <end position="875"/>
    </location>
</feature>
<dbReference type="EMBL" id="AFYH01086867">
    <property type="status" value="NOT_ANNOTATED_CDS"/>
    <property type="molecule type" value="Genomic_DNA"/>
</dbReference>
<dbReference type="PROSITE" id="PS00107">
    <property type="entry name" value="PROTEIN_KINASE_ATP"/>
    <property type="match status" value="1"/>
</dbReference>
<feature type="domain" description="SH3" evidence="11">
    <location>
        <begin position="766"/>
        <end position="831"/>
    </location>
</feature>
<feature type="domain" description="PH" evidence="12">
    <location>
        <begin position="404"/>
        <end position="514"/>
    </location>
</feature>
<dbReference type="Pfam" id="PF00069">
    <property type="entry name" value="Pkinase"/>
    <property type="match status" value="1"/>
</dbReference>
<dbReference type="GO" id="GO:0004672">
    <property type="term" value="F:protein kinase activity"/>
    <property type="evidence" value="ECO:0007669"/>
    <property type="project" value="InterPro"/>
</dbReference>
<dbReference type="Pfam" id="PF16609">
    <property type="entry name" value="SH3-RhoG_link"/>
    <property type="match status" value="1"/>
</dbReference>
<evidence type="ECO:0000256" key="6">
    <source>
        <dbReference type="ARBA" id="ARBA00022741"/>
    </source>
</evidence>
<evidence type="ECO:0000256" key="1">
    <source>
        <dbReference type="ARBA" id="ARBA00004496"/>
    </source>
</evidence>
<dbReference type="InterPro" id="IPR051336">
    <property type="entry name" value="RhoGEF_Guanine_NuclExch_SF"/>
</dbReference>
<dbReference type="InterPro" id="IPR001849">
    <property type="entry name" value="PH_domain"/>
</dbReference>
<dbReference type="FunFam" id="1.20.900.10:FF:000008">
    <property type="entry name" value="rho guanine nucleotide exchange factor 25"/>
    <property type="match status" value="1"/>
</dbReference>
<feature type="region of interest" description="Disordered" evidence="10">
    <location>
        <begin position="1"/>
        <end position="120"/>
    </location>
</feature>
<dbReference type="Gene3D" id="2.60.40.10">
    <property type="entry name" value="Immunoglobulins"/>
    <property type="match status" value="1"/>
</dbReference>
<dbReference type="HOGENOM" id="CLU_000373_0_1_1"/>
<reference evidence="17" key="1">
    <citation type="submission" date="2011-08" db="EMBL/GenBank/DDBJ databases">
        <title>The draft genome of Latimeria chalumnae.</title>
        <authorList>
            <person name="Di Palma F."/>
            <person name="Alfoldi J."/>
            <person name="Johnson J."/>
            <person name="Berlin A."/>
            <person name="Gnerre S."/>
            <person name="Jaffe D."/>
            <person name="MacCallum I."/>
            <person name="Young S."/>
            <person name="Walker B.J."/>
            <person name="Lander E."/>
            <person name="Lindblad-Toh K."/>
        </authorList>
    </citation>
    <scope>NUCLEOTIDE SEQUENCE [LARGE SCALE GENOMIC DNA]</scope>
    <source>
        <strain evidence="17">Wild caught</strain>
    </source>
</reference>
<dbReference type="CDD" id="cd00160">
    <property type="entry name" value="RhoGEF"/>
    <property type="match status" value="1"/>
</dbReference>
<dbReference type="Gene3D" id="3.30.200.20">
    <property type="entry name" value="Phosphorylase Kinase, domain 1"/>
    <property type="match status" value="1"/>
</dbReference>
<dbReference type="Gene3D" id="2.30.29.30">
    <property type="entry name" value="Pleckstrin-homology domain (PH domain)/Phosphotyrosine-binding domain (PTB)"/>
    <property type="match status" value="1"/>
</dbReference>
<dbReference type="Gene3D" id="1.20.900.10">
    <property type="entry name" value="Dbl homology (DH) domain"/>
    <property type="match status" value="1"/>
</dbReference>
<dbReference type="GO" id="GO:0005524">
    <property type="term" value="F:ATP binding"/>
    <property type="evidence" value="ECO:0007669"/>
    <property type="project" value="UniProtKB-UniRule"/>
</dbReference>
<dbReference type="EMBL" id="AFYH01086873">
    <property type="status" value="NOT_ANNOTATED_CDS"/>
    <property type="molecule type" value="Genomic_DNA"/>
</dbReference>
<dbReference type="InParanoid" id="H3B3H9"/>
<evidence type="ECO:0000256" key="10">
    <source>
        <dbReference type="SAM" id="MobiDB-lite"/>
    </source>
</evidence>
<dbReference type="PROSITE" id="PS50011">
    <property type="entry name" value="PROTEIN_KINASE_DOM"/>
    <property type="match status" value="1"/>
</dbReference>
<evidence type="ECO:0000313" key="17">
    <source>
        <dbReference type="Proteomes" id="UP000008672"/>
    </source>
</evidence>
<dbReference type="eggNOG" id="KOG0032">
    <property type="taxonomic scope" value="Eukaryota"/>
</dbReference>
<dbReference type="EMBL" id="AFYH01086866">
    <property type="status" value="NOT_ANNOTATED_CDS"/>
    <property type="molecule type" value="Genomic_DNA"/>
</dbReference>
<dbReference type="PROSITE" id="PS00108">
    <property type="entry name" value="PROTEIN_KINASE_ST"/>
    <property type="match status" value="1"/>
</dbReference>
<evidence type="ECO:0000256" key="7">
    <source>
        <dbReference type="ARBA" id="ARBA00022840"/>
    </source>
</evidence>
<dbReference type="Gene3D" id="2.30.30.40">
    <property type="entry name" value="SH3 Domains"/>
    <property type="match status" value="1"/>
</dbReference>
<feature type="compositionally biased region" description="Basic and acidic residues" evidence="10">
    <location>
        <begin position="57"/>
        <end position="70"/>
    </location>
</feature>
<dbReference type="OMA" id="CLEIAPC"/>
<dbReference type="CDD" id="cd13241">
    <property type="entry name" value="PH2_Kalirin_Trio_p63RhoGEF"/>
    <property type="match status" value="1"/>
</dbReference>
<dbReference type="PANTHER" id="PTHR22826">
    <property type="entry name" value="RHO GUANINE EXCHANGE FACTOR-RELATED"/>
    <property type="match status" value="1"/>
</dbReference>
<keyword evidence="4" id="KW-0963">Cytoplasm</keyword>
<dbReference type="InterPro" id="IPR013098">
    <property type="entry name" value="Ig_I-set"/>
</dbReference>
<protein>
    <recommendedName>
        <fullName evidence="18">Kalirin RhoGEF kinase</fullName>
    </recommendedName>
</protein>
<proteinExistence type="inferred from homology"/>
<feature type="domain" description="Protein kinase" evidence="14">
    <location>
        <begin position="1007"/>
        <end position="1261"/>
    </location>
</feature>
<dbReference type="InterPro" id="IPR055251">
    <property type="entry name" value="SOS1_NGEF_PH"/>
</dbReference>
<dbReference type="PROSITE" id="PS50835">
    <property type="entry name" value="IG_LIKE"/>
    <property type="match status" value="1"/>
</dbReference>
<dbReference type="CDD" id="cd14115">
    <property type="entry name" value="STKc_Kalirin_C"/>
    <property type="match status" value="1"/>
</dbReference>
<dbReference type="FunFam" id="2.30.29.30:FF:000091">
    <property type="entry name" value="kalirin isoform X1"/>
    <property type="match status" value="1"/>
</dbReference>
<dbReference type="Ensembl" id="ENSLACT00000016564.1">
    <property type="protein sequence ID" value="ENSLACP00000016450.1"/>
    <property type="gene ID" value="ENSLACG00000014495.1"/>
</dbReference>
<dbReference type="FunFam" id="1.10.510.10:FF:000152">
    <property type="entry name" value="kalirin isoform X1"/>
    <property type="match status" value="1"/>
</dbReference>
<dbReference type="EMBL" id="AFYH01086872">
    <property type="status" value="NOT_ANNOTATED_CDS"/>
    <property type="molecule type" value="Genomic_DNA"/>
</dbReference>
<dbReference type="Proteomes" id="UP000008672">
    <property type="component" value="Unassembled WGS sequence"/>
</dbReference>
<dbReference type="PROSITE" id="PS50002">
    <property type="entry name" value="SH3"/>
    <property type="match status" value="1"/>
</dbReference>
<dbReference type="InterPro" id="IPR011993">
    <property type="entry name" value="PH-like_dom_sf"/>
</dbReference>
<dbReference type="InterPro" id="IPR011009">
    <property type="entry name" value="Kinase-like_dom_sf"/>
</dbReference>
<feature type="domain" description="Ig-like" evidence="15">
    <location>
        <begin position="895"/>
        <end position="1011"/>
    </location>
</feature>
<dbReference type="SUPFAM" id="SSF48726">
    <property type="entry name" value="Immunoglobulin"/>
    <property type="match status" value="1"/>
</dbReference>
<dbReference type="GO" id="GO:0005737">
    <property type="term" value="C:cytoplasm"/>
    <property type="evidence" value="ECO:0007669"/>
    <property type="project" value="UniProtKB-SubCell"/>
</dbReference>
<feature type="compositionally biased region" description="Basic and acidic residues" evidence="10">
    <location>
        <begin position="856"/>
        <end position="875"/>
    </location>
</feature>
<dbReference type="PANTHER" id="PTHR22826:SF49">
    <property type="entry name" value="KALIRIN"/>
    <property type="match status" value="1"/>
</dbReference>
<dbReference type="EMBL" id="AFYH01086870">
    <property type="status" value="NOT_ANNOTATED_CDS"/>
    <property type="molecule type" value="Genomic_DNA"/>
</dbReference>
<keyword evidence="17" id="KW-1185">Reference proteome</keyword>
<dbReference type="SUPFAM" id="SSF50044">
    <property type="entry name" value="SH3-domain"/>
    <property type="match status" value="1"/>
</dbReference>
<comment type="subcellular location">
    <subcellularLocation>
        <location evidence="1">Cytoplasm</location>
    </subcellularLocation>
</comment>
<dbReference type="InterPro" id="IPR017441">
    <property type="entry name" value="Protein_kinase_ATP_BS"/>
</dbReference>
<dbReference type="GO" id="GO:0014069">
    <property type="term" value="C:postsynaptic density"/>
    <property type="evidence" value="ECO:0007669"/>
    <property type="project" value="TreeGrafter"/>
</dbReference>
<dbReference type="InterPro" id="IPR000719">
    <property type="entry name" value="Prot_kinase_dom"/>
</dbReference>
<dbReference type="GO" id="GO:0007411">
    <property type="term" value="P:axon guidance"/>
    <property type="evidence" value="ECO:0007669"/>
    <property type="project" value="TreeGrafter"/>
</dbReference>
<dbReference type="SMART" id="SM00325">
    <property type="entry name" value="RhoGEF"/>
    <property type="match status" value="1"/>
</dbReference>
<dbReference type="GeneTree" id="ENSGT00940000155248"/>
<dbReference type="SUPFAM" id="SSF50729">
    <property type="entry name" value="PH domain-like"/>
    <property type="match status" value="1"/>
</dbReference>
<feature type="domain" description="DH" evidence="13">
    <location>
        <begin position="217"/>
        <end position="392"/>
    </location>
</feature>